<gene>
    <name evidence="1" type="ORF">E2C01_020863</name>
</gene>
<proteinExistence type="predicted"/>
<dbReference type="EMBL" id="VSRR010001788">
    <property type="protein sequence ID" value="MPC27684.1"/>
    <property type="molecule type" value="Genomic_DNA"/>
</dbReference>
<dbReference type="AlphaFoldDB" id="A0A5B7E4K8"/>
<reference evidence="1 2" key="1">
    <citation type="submission" date="2019-05" db="EMBL/GenBank/DDBJ databases">
        <title>Another draft genome of Portunus trituberculatus and its Hox gene families provides insights of decapod evolution.</title>
        <authorList>
            <person name="Jeong J.-H."/>
            <person name="Song I."/>
            <person name="Kim S."/>
            <person name="Choi T."/>
            <person name="Kim D."/>
            <person name="Ryu S."/>
            <person name="Kim W."/>
        </authorList>
    </citation>
    <scope>NUCLEOTIDE SEQUENCE [LARGE SCALE GENOMIC DNA]</scope>
    <source>
        <tissue evidence="1">Muscle</tissue>
    </source>
</reference>
<comment type="caution">
    <text evidence="1">The sequence shown here is derived from an EMBL/GenBank/DDBJ whole genome shotgun (WGS) entry which is preliminary data.</text>
</comment>
<name>A0A5B7E4K8_PORTR</name>
<keyword evidence="2" id="KW-1185">Reference proteome</keyword>
<accession>A0A5B7E4K8</accession>
<dbReference type="Proteomes" id="UP000324222">
    <property type="component" value="Unassembled WGS sequence"/>
</dbReference>
<organism evidence="1 2">
    <name type="scientific">Portunus trituberculatus</name>
    <name type="common">Swimming crab</name>
    <name type="synonym">Neptunus trituberculatus</name>
    <dbReference type="NCBI Taxonomy" id="210409"/>
    <lineage>
        <taxon>Eukaryota</taxon>
        <taxon>Metazoa</taxon>
        <taxon>Ecdysozoa</taxon>
        <taxon>Arthropoda</taxon>
        <taxon>Crustacea</taxon>
        <taxon>Multicrustacea</taxon>
        <taxon>Malacostraca</taxon>
        <taxon>Eumalacostraca</taxon>
        <taxon>Eucarida</taxon>
        <taxon>Decapoda</taxon>
        <taxon>Pleocyemata</taxon>
        <taxon>Brachyura</taxon>
        <taxon>Eubrachyura</taxon>
        <taxon>Portunoidea</taxon>
        <taxon>Portunidae</taxon>
        <taxon>Portuninae</taxon>
        <taxon>Portunus</taxon>
    </lineage>
</organism>
<evidence type="ECO:0000313" key="2">
    <source>
        <dbReference type="Proteomes" id="UP000324222"/>
    </source>
</evidence>
<sequence>MQPVPCPRGSCEEVLPSGVVARRKHREERRTLGLIQKSITLCLPAYLGTIIEGNLLQIASTVDSAEPFCWRIGGPYMAARRLTTVFCSPGLVAVLACKYIRTRTPQAAASPLPLRPSPHLSRLTELKLLPQLSLHHPDSSSHQ</sequence>
<protein>
    <submittedName>
        <fullName evidence="1">Uncharacterized protein</fullName>
    </submittedName>
</protein>
<evidence type="ECO:0000313" key="1">
    <source>
        <dbReference type="EMBL" id="MPC27684.1"/>
    </source>
</evidence>